<name>A0ABV0WNV2_9TELE</name>
<evidence type="ECO:0000313" key="1">
    <source>
        <dbReference type="EMBL" id="MEQ2270291.1"/>
    </source>
</evidence>
<dbReference type="EMBL" id="JAHRIM010056864">
    <property type="protein sequence ID" value="MEQ2270291.1"/>
    <property type="molecule type" value="Genomic_DNA"/>
</dbReference>
<evidence type="ECO:0000313" key="2">
    <source>
        <dbReference type="Proteomes" id="UP001444071"/>
    </source>
</evidence>
<dbReference type="Proteomes" id="UP001444071">
    <property type="component" value="Unassembled WGS sequence"/>
</dbReference>
<keyword evidence="2" id="KW-1185">Reference proteome</keyword>
<accession>A0ABV0WNV2</accession>
<gene>
    <name evidence="1" type="ORF">XENORESO_018917</name>
</gene>
<proteinExistence type="predicted"/>
<reference evidence="1 2" key="1">
    <citation type="submission" date="2021-06" db="EMBL/GenBank/DDBJ databases">
        <authorList>
            <person name="Palmer J.M."/>
        </authorList>
    </citation>
    <scope>NUCLEOTIDE SEQUENCE [LARGE SCALE GENOMIC DNA]</scope>
    <source>
        <strain evidence="1 2">XR_2019</strain>
        <tissue evidence="1">Muscle</tissue>
    </source>
</reference>
<protein>
    <submittedName>
        <fullName evidence="1">Uncharacterized protein</fullName>
    </submittedName>
</protein>
<comment type="caution">
    <text evidence="1">The sequence shown here is derived from an EMBL/GenBank/DDBJ whole genome shotgun (WGS) entry which is preliminary data.</text>
</comment>
<organism evidence="1 2">
    <name type="scientific">Xenotaenia resolanae</name>
    <dbReference type="NCBI Taxonomy" id="208358"/>
    <lineage>
        <taxon>Eukaryota</taxon>
        <taxon>Metazoa</taxon>
        <taxon>Chordata</taxon>
        <taxon>Craniata</taxon>
        <taxon>Vertebrata</taxon>
        <taxon>Euteleostomi</taxon>
        <taxon>Actinopterygii</taxon>
        <taxon>Neopterygii</taxon>
        <taxon>Teleostei</taxon>
        <taxon>Neoteleostei</taxon>
        <taxon>Acanthomorphata</taxon>
        <taxon>Ovalentaria</taxon>
        <taxon>Atherinomorphae</taxon>
        <taxon>Cyprinodontiformes</taxon>
        <taxon>Goodeidae</taxon>
        <taxon>Xenotaenia</taxon>
    </lineage>
</organism>
<sequence>MLSPGPQNTCGPVGQNAMNPQVPCRGYRAGPVFHGRDENHTAPPEAKVRLSAGLSSPLQYPGVGLTREADHPRSPATTELFNHLGDFSLGDERVQPRGSSHCFHQGMRDGRIEEILEVLLPPPDNVDKVRSAASHPHCKQGGAKVSSTQRIFSATPTKPCSCCFLSDLFVLACDEHLVRDESQSEVQRGISEQVSLVLFFV</sequence>